<comment type="caution">
    <text evidence="2">The sequence shown here is derived from an EMBL/GenBank/DDBJ whole genome shotgun (WGS) entry which is preliminary data.</text>
</comment>
<dbReference type="SUPFAM" id="SSF54001">
    <property type="entry name" value="Cysteine proteinases"/>
    <property type="match status" value="1"/>
</dbReference>
<dbReference type="RefSeq" id="WP_238752196.1">
    <property type="nucleotide sequence ID" value="NZ_CAKLPZ010000005.1"/>
</dbReference>
<evidence type="ECO:0008006" key="4">
    <source>
        <dbReference type="Google" id="ProtNLM"/>
    </source>
</evidence>
<dbReference type="Gene3D" id="3.90.70.10">
    <property type="entry name" value="Cysteine proteinases"/>
    <property type="match status" value="1"/>
</dbReference>
<evidence type="ECO:0000313" key="3">
    <source>
        <dbReference type="Proteomes" id="UP000837803"/>
    </source>
</evidence>
<feature type="chain" id="PRO_5045241594" description="Peptidase C1A papain C-terminal domain-containing protein" evidence="1">
    <location>
        <begin position="24"/>
        <end position="279"/>
    </location>
</feature>
<dbReference type="InterPro" id="IPR038765">
    <property type="entry name" value="Papain-like_cys_pep_sf"/>
</dbReference>
<sequence length="279" mass="30703">MTFPRLIKLSLLLFFTVGPLPHASWSTCVRAQQPYGTAKSPETLQGLSDLTTIDQLMYYIPGIGSASREELLRQNIKPYMMPIRQVPQTGMEWAYALADCLEYYTNLNSNFKDNLSPDYITMSLANAGQRPNLVDGLALLINSGTVSAAIVPYNSAAIPNSVYSVARFGITNFGYLFRPETKARNRVFETRKALSRGNPVLVELSTDAGFTSVQGSTYTPEGPGTETHFLTVIGYDGEAETFELRSSLGRNWGAGGYVTVSYDDFGRLAQTGYVLIPKE</sequence>
<keyword evidence="3" id="KW-1185">Reference proteome</keyword>
<accession>A0ABN8FAM3</accession>
<evidence type="ECO:0000256" key="1">
    <source>
        <dbReference type="SAM" id="SignalP"/>
    </source>
</evidence>
<keyword evidence="1" id="KW-0732">Signal</keyword>
<evidence type="ECO:0000313" key="2">
    <source>
        <dbReference type="EMBL" id="CAH1002332.1"/>
    </source>
</evidence>
<reference evidence="2" key="1">
    <citation type="submission" date="2021-12" db="EMBL/GenBank/DDBJ databases">
        <authorList>
            <person name="Rodrigo-Torres L."/>
            <person name="Arahal R. D."/>
            <person name="Lucena T."/>
        </authorList>
    </citation>
    <scope>NUCLEOTIDE SEQUENCE</scope>
    <source>
        <strain evidence="2">CECT 8419</strain>
    </source>
</reference>
<proteinExistence type="predicted"/>
<feature type="signal peptide" evidence="1">
    <location>
        <begin position="1"/>
        <end position="23"/>
    </location>
</feature>
<name>A0ABN8FAM3_9BACT</name>
<organism evidence="2 3">
    <name type="scientific">Neolewinella maritima</name>
    <dbReference type="NCBI Taxonomy" id="1383882"/>
    <lineage>
        <taxon>Bacteria</taxon>
        <taxon>Pseudomonadati</taxon>
        <taxon>Bacteroidota</taxon>
        <taxon>Saprospiria</taxon>
        <taxon>Saprospirales</taxon>
        <taxon>Lewinellaceae</taxon>
        <taxon>Neolewinella</taxon>
    </lineage>
</organism>
<protein>
    <recommendedName>
        <fullName evidence="4">Peptidase C1A papain C-terminal domain-containing protein</fullName>
    </recommendedName>
</protein>
<gene>
    <name evidence="2" type="ORF">LEM8419_03239</name>
</gene>
<dbReference type="EMBL" id="CAKLPZ010000005">
    <property type="protein sequence ID" value="CAH1002332.1"/>
    <property type="molecule type" value="Genomic_DNA"/>
</dbReference>
<dbReference type="Proteomes" id="UP000837803">
    <property type="component" value="Unassembled WGS sequence"/>
</dbReference>